<keyword evidence="4" id="KW-1185">Reference proteome</keyword>
<evidence type="ECO:0000256" key="2">
    <source>
        <dbReference type="SAM" id="Phobius"/>
    </source>
</evidence>
<proteinExistence type="predicted"/>
<keyword evidence="2" id="KW-1133">Transmembrane helix</keyword>
<evidence type="ECO:0000313" key="3">
    <source>
        <dbReference type="EMBL" id="KAG1790995.1"/>
    </source>
</evidence>
<feature type="compositionally biased region" description="Basic and acidic residues" evidence="1">
    <location>
        <begin position="155"/>
        <end position="183"/>
    </location>
</feature>
<sequence>MGQAQQTKLMDAFLRVFAMLSLANKLMDAFSRVFAMLLLAIKPMDAFLRVFAMLLLAIKLMDAFLRVFAVHSSATKLMGAISSVLLCSCVGSEGARVGSMRRTSSMKPAYWYGCRPRGLPSLGLVVRAYAGGARPPFQGRNLRSSLGSSFGRVSKGSEGKRFDGEKREGGGEGRKKNEKDEKKKGAKKRRKKSNQSEPPTLVGGWSVDFGRGGLGQVSRNPNGHQDFCLISDVVV</sequence>
<dbReference type="OrthoDB" id="2707983at2759"/>
<reference evidence="3" key="1">
    <citation type="journal article" date="2020" name="New Phytol.">
        <title>Comparative genomics reveals dynamic genome evolution in host specialist ectomycorrhizal fungi.</title>
        <authorList>
            <person name="Lofgren L.A."/>
            <person name="Nguyen N.H."/>
            <person name="Vilgalys R."/>
            <person name="Ruytinx J."/>
            <person name="Liao H.L."/>
            <person name="Branco S."/>
            <person name="Kuo A."/>
            <person name="LaButti K."/>
            <person name="Lipzen A."/>
            <person name="Andreopoulos W."/>
            <person name="Pangilinan J."/>
            <person name="Riley R."/>
            <person name="Hundley H."/>
            <person name="Na H."/>
            <person name="Barry K."/>
            <person name="Grigoriev I.V."/>
            <person name="Stajich J.E."/>
            <person name="Kennedy P.G."/>
        </authorList>
    </citation>
    <scope>NUCLEOTIDE SEQUENCE</scope>
    <source>
        <strain evidence="3">MN1</strain>
    </source>
</reference>
<dbReference type="RefSeq" id="XP_041184762.1">
    <property type="nucleotide sequence ID" value="XM_041342326.1"/>
</dbReference>
<dbReference type="GeneID" id="64636342"/>
<keyword evidence="2" id="KW-0812">Transmembrane</keyword>
<organism evidence="3 4">
    <name type="scientific">Suillus subaureus</name>
    <dbReference type="NCBI Taxonomy" id="48587"/>
    <lineage>
        <taxon>Eukaryota</taxon>
        <taxon>Fungi</taxon>
        <taxon>Dikarya</taxon>
        <taxon>Basidiomycota</taxon>
        <taxon>Agaricomycotina</taxon>
        <taxon>Agaricomycetes</taxon>
        <taxon>Agaricomycetidae</taxon>
        <taxon>Boletales</taxon>
        <taxon>Suillineae</taxon>
        <taxon>Suillaceae</taxon>
        <taxon>Suillus</taxon>
    </lineage>
</organism>
<feature type="region of interest" description="Disordered" evidence="1">
    <location>
        <begin position="140"/>
        <end position="225"/>
    </location>
</feature>
<dbReference type="AlphaFoldDB" id="A0A9P7ALN4"/>
<feature type="compositionally biased region" description="Basic residues" evidence="1">
    <location>
        <begin position="184"/>
        <end position="193"/>
    </location>
</feature>
<keyword evidence="2" id="KW-0472">Membrane</keyword>
<evidence type="ECO:0000256" key="1">
    <source>
        <dbReference type="SAM" id="MobiDB-lite"/>
    </source>
</evidence>
<protein>
    <submittedName>
        <fullName evidence="3">Uncharacterized protein</fullName>
    </submittedName>
</protein>
<feature type="transmembrane region" description="Helical" evidence="2">
    <location>
        <begin position="12"/>
        <end position="41"/>
    </location>
</feature>
<gene>
    <name evidence="3" type="ORF">BJ212DRAFT_1583450</name>
</gene>
<accession>A0A9P7ALN4</accession>
<comment type="caution">
    <text evidence="3">The sequence shown here is derived from an EMBL/GenBank/DDBJ whole genome shotgun (WGS) entry which is preliminary data.</text>
</comment>
<dbReference type="EMBL" id="JABBWG010000643">
    <property type="protein sequence ID" value="KAG1790995.1"/>
    <property type="molecule type" value="Genomic_DNA"/>
</dbReference>
<evidence type="ECO:0000313" key="4">
    <source>
        <dbReference type="Proteomes" id="UP000807769"/>
    </source>
</evidence>
<name>A0A9P7ALN4_9AGAM</name>
<dbReference type="Proteomes" id="UP000807769">
    <property type="component" value="Unassembled WGS sequence"/>
</dbReference>
<feature type="transmembrane region" description="Helical" evidence="2">
    <location>
        <begin position="47"/>
        <end position="68"/>
    </location>
</feature>